<keyword evidence="1" id="KW-0732">Signal</keyword>
<proteinExistence type="predicted"/>
<dbReference type="Proteomes" id="UP000076038">
    <property type="component" value="Chromosome"/>
</dbReference>
<gene>
    <name evidence="2" type="ORF">A3Q41_00772</name>
</gene>
<evidence type="ECO:0000256" key="1">
    <source>
        <dbReference type="SAM" id="SignalP"/>
    </source>
</evidence>
<dbReference type="KEGG" id="rhs:A3Q41_00772"/>
<reference evidence="2 3" key="1">
    <citation type="journal article" date="2016" name="Genome Announc.">
        <title>Complete Genome and Plasmid Sequences for Rhodococcus fascians D188 and Draft Sequences for Rhodococcus Isolates PBTS 1 and PBTS 2.</title>
        <authorList>
            <person name="Stamler R.A."/>
            <person name="Vereecke D."/>
            <person name="Zhang Y."/>
            <person name="Schilkey F."/>
            <person name="Devitt N."/>
            <person name="Randall J.J."/>
        </authorList>
    </citation>
    <scope>NUCLEOTIDE SEQUENCE [LARGE SCALE GENOMIC DNA]</scope>
    <source>
        <strain evidence="2 3">PBTS2</strain>
    </source>
</reference>
<keyword evidence="3" id="KW-1185">Reference proteome</keyword>
<dbReference type="EMBL" id="CP015220">
    <property type="protein sequence ID" value="AMY22090.1"/>
    <property type="molecule type" value="Genomic_DNA"/>
</dbReference>
<feature type="signal peptide" evidence="1">
    <location>
        <begin position="1"/>
        <end position="29"/>
    </location>
</feature>
<sequence>MKHNTFVACTAAFAGIAVVLLLGAGSTPAQTVKYSADGERWDTDFVSPLFGRDIRWVPQDSRSSQFHVFNDSDTDGRLWVSLASDNPAFVRALDVSIGDTVTGSCALTIVAAGEKKRIDVVVAMSEAAGNDTRTSTARIDLVLQWDHSMSDVCPELSGARMDMEGAQS</sequence>
<dbReference type="PATRIC" id="fig|1653479.3.peg.790"/>
<name>A0A143QGA8_RHOFA</name>
<accession>A0A143QGA8</accession>
<dbReference type="OrthoDB" id="5149814at2"/>
<reference evidence="3" key="2">
    <citation type="submission" date="2016-04" db="EMBL/GenBank/DDBJ databases">
        <title>Complete Genome and Plasmid Sequences for Rhodococcus fascians D188 and Draft Sequences for Rhodococcus spp. Isolates PBTS 1 and PBTS 2.</title>
        <authorList>
            <person name="Stamer R."/>
            <person name="Vereecke D."/>
            <person name="Zhang Y."/>
            <person name="Schilkey F."/>
            <person name="Devitt N."/>
            <person name="Randall J."/>
        </authorList>
    </citation>
    <scope>NUCLEOTIDE SEQUENCE [LARGE SCALE GENOMIC DNA]</scope>
    <source>
        <strain evidence="3">PBTS2</strain>
    </source>
</reference>
<evidence type="ECO:0000313" key="2">
    <source>
        <dbReference type="EMBL" id="AMY22090.1"/>
    </source>
</evidence>
<evidence type="ECO:0000313" key="3">
    <source>
        <dbReference type="Proteomes" id="UP000076038"/>
    </source>
</evidence>
<feature type="chain" id="PRO_5007512476" evidence="1">
    <location>
        <begin position="30"/>
        <end position="168"/>
    </location>
</feature>
<dbReference type="AlphaFoldDB" id="A0A143QGA8"/>
<dbReference type="RefSeq" id="WP_048316506.1">
    <property type="nucleotide sequence ID" value="NZ_CP015220.1"/>
</dbReference>
<protein>
    <submittedName>
        <fullName evidence="2">Uncharacterized protein</fullName>
    </submittedName>
</protein>
<organism evidence="2 3">
    <name type="scientific">Rhodococcoides fascians</name>
    <name type="common">Rhodococcus fascians</name>
    <dbReference type="NCBI Taxonomy" id="1828"/>
    <lineage>
        <taxon>Bacteria</taxon>
        <taxon>Bacillati</taxon>
        <taxon>Actinomycetota</taxon>
        <taxon>Actinomycetes</taxon>
        <taxon>Mycobacteriales</taxon>
        <taxon>Nocardiaceae</taxon>
        <taxon>Rhodococcoides</taxon>
    </lineage>
</organism>